<dbReference type="InterPro" id="IPR052155">
    <property type="entry name" value="Biofilm_reg_signaling"/>
</dbReference>
<sequence>MQPEDHDRTTARADPLETVPDGVYHLDRAWRITYVNGAFEGMLGRAAADMVGRHYLEAFPLARGTLLEESFARVFADGQPRVFDYQHQPWDHWFEIRAYPDSLGLTVFVRDIDERMRADQRRDAEMRELTSVLESLPAATVIVGADGRILSTNRVWTANGEELRLGGVEPGGVGDDYLDSMSRGLDAEDHAAIVSGLQRLRAGTCPDHVFDHDYSSRLGEHARWWRLQASRVGGGDRIVVSHFDVTDRVLSEQALAWQAAHDDLTGLPNRSMLLTLIGGALARRPADGGGVALLVLDLDGFKMVNDSLGHELGDKLLCQVGERLREQVRPGDTVARLGGDQFVILAEGCDLSEAAALAFRLQTTFTLPFGASGITVPLSASIGVAVSRPEVVTSHHLLSDADSAMFAAKGSGRDHVHLFTPSLREAARWRLEVASRLREDAIDQLVVHYQPVVRLDTGAIEGVEALVRWQHPERGLLPPDAFLSVAEETGQVIPITRWLLRETTQRAAAWAAEGLPLRMSVNVSARHFSAETLVRDVRVALRESGLPPDQLVLELTETSVAEDPTRAEDQLTVLRSFGVRVAIDDFGTGWSSLAQLFALPIGTLKIDRSLLTAAERAAAGETGAVLAAIVGLTRTLGISSVAEGVETPEHLRMVREAGCDLAQGWLLGQPMPAEALPGWIRRVHAAGGDLCAQVMAGTPAATGS</sequence>
<feature type="domain" description="GGDEF" evidence="3">
    <location>
        <begin position="289"/>
        <end position="421"/>
    </location>
</feature>
<evidence type="ECO:0000259" key="3">
    <source>
        <dbReference type="PROSITE" id="PS50887"/>
    </source>
</evidence>
<evidence type="ECO:0000259" key="1">
    <source>
        <dbReference type="PROSITE" id="PS50112"/>
    </source>
</evidence>
<dbReference type="Pfam" id="PF00990">
    <property type="entry name" value="GGDEF"/>
    <property type="match status" value="1"/>
</dbReference>
<dbReference type="SMART" id="SM00091">
    <property type="entry name" value="PAS"/>
    <property type="match status" value="2"/>
</dbReference>
<dbReference type="PROSITE" id="PS50883">
    <property type="entry name" value="EAL"/>
    <property type="match status" value="1"/>
</dbReference>
<evidence type="ECO:0000259" key="2">
    <source>
        <dbReference type="PROSITE" id="PS50883"/>
    </source>
</evidence>
<accession>A0ABP6PHV4</accession>
<feature type="domain" description="EAL" evidence="2">
    <location>
        <begin position="426"/>
        <end position="684"/>
    </location>
</feature>
<dbReference type="CDD" id="cd01948">
    <property type="entry name" value="EAL"/>
    <property type="match status" value="1"/>
</dbReference>
<dbReference type="EMBL" id="BAAAVV010000011">
    <property type="protein sequence ID" value="GAA3179578.1"/>
    <property type="molecule type" value="Genomic_DNA"/>
</dbReference>
<dbReference type="PROSITE" id="PS50887">
    <property type="entry name" value="GGDEF"/>
    <property type="match status" value="1"/>
</dbReference>
<dbReference type="RefSeq" id="WP_344690510.1">
    <property type="nucleotide sequence ID" value="NZ_BAAAVV010000011.1"/>
</dbReference>
<dbReference type="InterPro" id="IPR001633">
    <property type="entry name" value="EAL_dom"/>
</dbReference>
<dbReference type="SUPFAM" id="SSF55785">
    <property type="entry name" value="PYP-like sensor domain (PAS domain)"/>
    <property type="match status" value="2"/>
</dbReference>
<dbReference type="PANTHER" id="PTHR44757">
    <property type="entry name" value="DIGUANYLATE CYCLASE DGCP"/>
    <property type="match status" value="1"/>
</dbReference>
<dbReference type="Proteomes" id="UP001499924">
    <property type="component" value="Unassembled WGS sequence"/>
</dbReference>
<dbReference type="SMART" id="SM00052">
    <property type="entry name" value="EAL"/>
    <property type="match status" value="1"/>
</dbReference>
<dbReference type="Gene3D" id="3.30.450.20">
    <property type="entry name" value="PAS domain"/>
    <property type="match status" value="2"/>
</dbReference>
<gene>
    <name evidence="4" type="ORF">GCM10010531_37020</name>
</gene>
<evidence type="ECO:0000313" key="5">
    <source>
        <dbReference type="Proteomes" id="UP001499924"/>
    </source>
</evidence>
<dbReference type="Pfam" id="PF08448">
    <property type="entry name" value="PAS_4"/>
    <property type="match status" value="1"/>
</dbReference>
<dbReference type="PROSITE" id="PS50112">
    <property type="entry name" value="PAS"/>
    <property type="match status" value="1"/>
</dbReference>
<dbReference type="InterPro" id="IPR000160">
    <property type="entry name" value="GGDEF_dom"/>
</dbReference>
<dbReference type="CDD" id="cd01949">
    <property type="entry name" value="GGDEF"/>
    <property type="match status" value="1"/>
</dbReference>
<dbReference type="NCBIfam" id="TIGR00229">
    <property type="entry name" value="sensory_box"/>
    <property type="match status" value="1"/>
</dbReference>
<dbReference type="SUPFAM" id="SSF55073">
    <property type="entry name" value="Nucleotide cyclase"/>
    <property type="match status" value="1"/>
</dbReference>
<dbReference type="InterPro" id="IPR013656">
    <property type="entry name" value="PAS_4"/>
</dbReference>
<dbReference type="InterPro" id="IPR035965">
    <property type="entry name" value="PAS-like_dom_sf"/>
</dbReference>
<dbReference type="InterPro" id="IPR043128">
    <property type="entry name" value="Rev_trsase/Diguanyl_cyclase"/>
</dbReference>
<dbReference type="InterPro" id="IPR035919">
    <property type="entry name" value="EAL_sf"/>
</dbReference>
<keyword evidence="5" id="KW-1185">Reference proteome</keyword>
<dbReference type="InterPro" id="IPR029787">
    <property type="entry name" value="Nucleotide_cyclase"/>
</dbReference>
<proteinExistence type="predicted"/>
<dbReference type="Gene3D" id="3.20.20.450">
    <property type="entry name" value="EAL domain"/>
    <property type="match status" value="1"/>
</dbReference>
<dbReference type="Gene3D" id="3.30.70.270">
    <property type="match status" value="1"/>
</dbReference>
<evidence type="ECO:0000313" key="4">
    <source>
        <dbReference type="EMBL" id="GAA3179578.1"/>
    </source>
</evidence>
<feature type="domain" description="PAS" evidence="1">
    <location>
        <begin position="16"/>
        <end position="56"/>
    </location>
</feature>
<name>A0ABP6PHV4_9ACTN</name>
<organism evidence="4 5">
    <name type="scientific">Blastococcus jejuensis</name>
    <dbReference type="NCBI Taxonomy" id="351224"/>
    <lineage>
        <taxon>Bacteria</taxon>
        <taxon>Bacillati</taxon>
        <taxon>Actinomycetota</taxon>
        <taxon>Actinomycetes</taxon>
        <taxon>Geodermatophilales</taxon>
        <taxon>Geodermatophilaceae</taxon>
        <taxon>Blastococcus</taxon>
    </lineage>
</organism>
<comment type="caution">
    <text evidence="4">The sequence shown here is derived from an EMBL/GenBank/DDBJ whole genome shotgun (WGS) entry which is preliminary data.</text>
</comment>
<dbReference type="InterPro" id="IPR000014">
    <property type="entry name" value="PAS"/>
</dbReference>
<dbReference type="Pfam" id="PF00563">
    <property type="entry name" value="EAL"/>
    <property type="match status" value="1"/>
</dbReference>
<protein>
    <submittedName>
        <fullName evidence="4">EAL domain-containing protein</fullName>
    </submittedName>
</protein>
<dbReference type="CDD" id="cd00130">
    <property type="entry name" value="PAS"/>
    <property type="match status" value="1"/>
</dbReference>
<dbReference type="NCBIfam" id="TIGR00254">
    <property type="entry name" value="GGDEF"/>
    <property type="match status" value="1"/>
</dbReference>
<dbReference type="PANTHER" id="PTHR44757:SF2">
    <property type="entry name" value="BIOFILM ARCHITECTURE MAINTENANCE PROTEIN MBAA"/>
    <property type="match status" value="1"/>
</dbReference>
<dbReference type="SUPFAM" id="SSF141868">
    <property type="entry name" value="EAL domain-like"/>
    <property type="match status" value="1"/>
</dbReference>
<reference evidence="5" key="1">
    <citation type="journal article" date="2019" name="Int. J. Syst. Evol. Microbiol.">
        <title>The Global Catalogue of Microorganisms (GCM) 10K type strain sequencing project: providing services to taxonomists for standard genome sequencing and annotation.</title>
        <authorList>
            <consortium name="The Broad Institute Genomics Platform"/>
            <consortium name="The Broad Institute Genome Sequencing Center for Infectious Disease"/>
            <person name="Wu L."/>
            <person name="Ma J."/>
        </authorList>
    </citation>
    <scope>NUCLEOTIDE SEQUENCE [LARGE SCALE GENOMIC DNA]</scope>
    <source>
        <strain evidence="5">JCM 15614</strain>
    </source>
</reference>
<dbReference type="SMART" id="SM00267">
    <property type="entry name" value="GGDEF"/>
    <property type="match status" value="1"/>
</dbReference>